<evidence type="ECO:0000313" key="2">
    <source>
        <dbReference type="EMBL" id="MPM02123.1"/>
    </source>
</evidence>
<protein>
    <submittedName>
        <fullName evidence="2">Uncharacterized protein</fullName>
    </submittedName>
</protein>
<feature type="region of interest" description="Disordered" evidence="1">
    <location>
        <begin position="44"/>
        <end position="63"/>
    </location>
</feature>
<reference evidence="2" key="1">
    <citation type="submission" date="2019-08" db="EMBL/GenBank/DDBJ databases">
        <authorList>
            <person name="Kucharzyk K."/>
            <person name="Murdoch R.W."/>
            <person name="Higgins S."/>
            <person name="Loffler F."/>
        </authorList>
    </citation>
    <scope>NUCLEOTIDE SEQUENCE</scope>
</reference>
<comment type="caution">
    <text evidence="2">The sequence shown here is derived from an EMBL/GenBank/DDBJ whole genome shotgun (WGS) entry which is preliminary data.</text>
</comment>
<accession>A0A644WHY2</accession>
<dbReference type="EMBL" id="VSSQ01000846">
    <property type="protein sequence ID" value="MPM02123.1"/>
    <property type="molecule type" value="Genomic_DNA"/>
</dbReference>
<gene>
    <name evidence="2" type="ORF">SDC9_48368</name>
</gene>
<sequence length="63" mass="7062">MSRAFVSERDGSFCTEKMLDCVWADENGRCPFSRCKREAELVKPAPAAVTTGSPEQNQHKDKD</sequence>
<organism evidence="2">
    <name type="scientific">bioreactor metagenome</name>
    <dbReference type="NCBI Taxonomy" id="1076179"/>
    <lineage>
        <taxon>unclassified sequences</taxon>
        <taxon>metagenomes</taxon>
        <taxon>ecological metagenomes</taxon>
    </lineage>
</organism>
<proteinExistence type="predicted"/>
<dbReference type="AlphaFoldDB" id="A0A644WHY2"/>
<name>A0A644WHY2_9ZZZZ</name>
<evidence type="ECO:0000256" key="1">
    <source>
        <dbReference type="SAM" id="MobiDB-lite"/>
    </source>
</evidence>